<evidence type="ECO:0000313" key="5">
    <source>
        <dbReference type="EMBL" id="KHD86290.1"/>
    </source>
</evidence>
<dbReference type="InterPro" id="IPR001845">
    <property type="entry name" value="HTH_ArsR_DNA-bd_dom"/>
</dbReference>
<dbReference type="PROSITE" id="PS50987">
    <property type="entry name" value="HTH_ARSR_2"/>
    <property type="match status" value="1"/>
</dbReference>
<dbReference type="GO" id="GO:0003677">
    <property type="term" value="F:DNA binding"/>
    <property type="evidence" value="ECO:0007669"/>
    <property type="project" value="UniProtKB-KW"/>
</dbReference>
<dbReference type="AlphaFoldDB" id="A0A0A6VDH9"/>
<dbReference type="SUPFAM" id="SSF46785">
    <property type="entry name" value="Winged helix' DNA-binding domain"/>
    <property type="match status" value="1"/>
</dbReference>
<dbReference type="InterPro" id="IPR036388">
    <property type="entry name" value="WH-like_DNA-bd_sf"/>
</dbReference>
<evidence type="ECO:0000256" key="3">
    <source>
        <dbReference type="ARBA" id="ARBA00023163"/>
    </source>
</evidence>
<dbReference type="InterPro" id="IPR051011">
    <property type="entry name" value="Metal_resp_trans_reg"/>
</dbReference>
<dbReference type="Pfam" id="PF01022">
    <property type="entry name" value="HTH_5"/>
    <property type="match status" value="1"/>
</dbReference>
<feature type="domain" description="HTH arsR-type" evidence="4">
    <location>
        <begin position="1"/>
        <end position="95"/>
    </location>
</feature>
<evidence type="ECO:0000256" key="1">
    <source>
        <dbReference type="ARBA" id="ARBA00023015"/>
    </source>
</evidence>
<dbReference type="InterPro" id="IPR011991">
    <property type="entry name" value="ArsR-like_HTH"/>
</dbReference>
<comment type="caution">
    <text evidence="5">The sequence shown here is derived from an EMBL/GenBank/DDBJ whole genome shotgun (WGS) entry which is preliminary data.</text>
</comment>
<dbReference type="SMART" id="SM00418">
    <property type="entry name" value="HTH_ARSR"/>
    <property type="match status" value="1"/>
</dbReference>
<dbReference type="PANTHER" id="PTHR43132">
    <property type="entry name" value="ARSENICAL RESISTANCE OPERON REPRESSOR ARSR-RELATED"/>
    <property type="match status" value="1"/>
</dbReference>
<name>A0A0A6VDH9_9BACI</name>
<dbReference type="PANTHER" id="PTHR43132:SF2">
    <property type="entry name" value="ARSENICAL RESISTANCE OPERON REPRESSOR ARSR-RELATED"/>
    <property type="match status" value="1"/>
</dbReference>
<dbReference type="OrthoDB" id="9781958at2"/>
<dbReference type="Gene3D" id="1.10.10.10">
    <property type="entry name" value="Winged helix-like DNA-binding domain superfamily/Winged helix DNA-binding domain"/>
    <property type="match status" value="1"/>
</dbReference>
<keyword evidence="1" id="KW-0805">Transcription regulation</keyword>
<accession>A0A0A6VDH9</accession>
<keyword evidence="2" id="KW-0238">DNA-binding</keyword>
<gene>
    <name evidence="5" type="ORF">NG54_03760</name>
</gene>
<organism evidence="5 6">
    <name type="scientific">Heyndrickxia ginsengihumi</name>
    <dbReference type="NCBI Taxonomy" id="363870"/>
    <lineage>
        <taxon>Bacteria</taxon>
        <taxon>Bacillati</taxon>
        <taxon>Bacillota</taxon>
        <taxon>Bacilli</taxon>
        <taxon>Bacillales</taxon>
        <taxon>Bacillaceae</taxon>
        <taxon>Heyndrickxia</taxon>
    </lineage>
</organism>
<protein>
    <submittedName>
        <fullName evidence="5">ArsR family transcriptional regulator</fullName>
    </submittedName>
</protein>
<sequence>MLLDISHDSKKVYAALASDTRLEMIRLLSQKARNIKELSEILGISNAIVTRHIQQLEKARLIRTEKIPGKSGLQKVSKLIVDNIQIEFPAKIYPDYKSKQVELPVGHYTDYFATPTCGLATENKIIGFVDEPKYFMDPERVQAQIVWFTQGFLEYKISNPLNKNEVLKLLEISFEISSEFPYSNNVWPSDITFYVNNRQIGTWTCPGNFSDIRGKRTPEWWDDAISQYGLFKTIRISEHGCHFDGELLSKLTIEDLALQTEDIVTLRISVEEDAKHIGGATIFGKEFGNHDRDIDFKFYYIEG</sequence>
<dbReference type="RefSeq" id="WP_035353382.1">
    <property type="nucleotide sequence ID" value="NZ_JRUN01000007.1"/>
</dbReference>
<dbReference type="STRING" id="363870.NG54_03760"/>
<evidence type="ECO:0000259" key="4">
    <source>
        <dbReference type="PROSITE" id="PS50987"/>
    </source>
</evidence>
<evidence type="ECO:0000256" key="2">
    <source>
        <dbReference type="ARBA" id="ARBA00023125"/>
    </source>
</evidence>
<dbReference type="InterPro" id="IPR036390">
    <property type="entry name" value="WH_DNA-bd_sf"/>
</dbReference>
<dbReference type="GO" id="GO:0003700">
    <property type="term" value="F:DNA-binding transcription factor activity"/>
    <property type="evidence" value="ECO:0007669"/>
    <property type="project" value="InterPro"/>
</dbReference>
<keyword evidence="3" id="KW-0804">Transcription</keyword>
<evidence type="ECO:0000313" key="6">
    <source>
        <dbReference type="Proteomes" id="UP000030588"/>
    </source>
</evidence>
<dbReference type="EMBL" id="JRUN01000007">
    <property type="protein sequence ID" value="KHD86290.1"/>
    <property type="molecule type" value="Genomic_DNA"/>
</dbReference>
<proteinExistence type="predicted"/>
<dbReference type="CDD" id="cd00090">
    <property type="entry name" value="HTH_ARSR"/>
    <property type="match status" value="1"/>
</dbReference>
<dbReference type="Proteomes" id="UP000030588">
    <property type="component" value="Unassembled WGS sequence"/>
</dbReference>
<reference evidence="5 6" key="1">
    <citation type="submission" date="2014-10" db="EMBL/GenBank/DDBJ databases">
        <title>Draft genome of phytase producing Bacillus ginsengihumi strain M2.11.</title>
        <authorList>
            <person name="Toymentseva A."/>
            <person name="Boulygina E.A."/>
            <person name="Kazakov S.V."/>
            <person name="Kayumov I."/>
            <person name="Suleimanova A.D."/>
            <person name="Mardanova A.M."/>
            <person name="Maria S.N."/>
            <person name="Sergey M.Y."/>
            <person name="Sharipova M.R."/>
        </authorList>
    </citation>
    <scope>NUCLEOTIDE SEQUENCE [LARGE SCALE GENOMIC DNA]</scope>
    <source>
        <strain evidence="5 6">M2.11</strain>
    </source>
</reference>